<evidence type="ECO:0008006" key="3">
    <source>
        <dbReference type="Google" id="ProtNLM"/>
    </source>
</evidence>
<accession>A0A9W7ZG35</accession>
<dbReference type="Gene3D" id="3.20.10.10">
    <property type="entry name" value="D-amino Acid Aminotransferase, subunit A, domain 2"/>
    <property type="match status" value="1"/>
</dbReference>
<dbReference type="InterPro" id="IPR001544">
    <property type="entry name" value="Aminotrans_IV"/>
</dbReference>
<dbReference type="PANTHER" id="PTHR47703:SF2">
    <property type="entry name" value="D-AMINOACID AMINOTRANSFERASE-LIKE PLP-DEPENDENT ENZYMES SUPERFAMILY PROTEIN"/>
    <property type="match status" value="1"/>
</dbReference>
<dbReference type="InterPro" id="IPR036038">
    <property type="entry name" value="Aminotransferase-like"/>
</dbReference>
<comment type="caution">
    <text evidence="1">The sequence shown here is derived from an EMBL/GenBank/DDBJ whole genome shotgun (WGS) entry which is preliminary data.</text>
</comment>
<gene>
    <name evidence="1" type="ORF">IWQ60_011996</name>
</gene>
<organism evidence="1 2">
    <name type="scientific">Tieghemiomyces parasiticus</name>
    <dbReference type="NCBI Taxonomy" id="78921"/>
    <lineage>
        <taxon>Eukaryota</taxon>
        <taxon>Fungi</taxon>
        <taxon>Fungi incertae sedis</taxon>
        <taxon>Zoopagomycota</taxon>
        <taxon>Kickxellomycotina</taxon>
        <taxon>Dimargaritomycetes</taxon>
        <taxon>Dimargaritales</taxon>
        <taxon>Dimargaritaceae</taxon>
        <taxon>Tieghemiomyces</taxon>
    </lineage>
</organism>
<protein>
    <recommendedName>
        <fullName evidence="3">Aminotransferase</fullName>
    </recommendedName>
</protein>
<keyword evidence="2" id="KW-1185">Reference proteome</keyword>
<reference evidence="1" key="1">
    <citation type="submission" date="2022-07" db="EMBL/GenBank/DDBJ databases">
        <title>Phylogenomic reconstructions and comparative analyses of Kickxellomycotina fungi.</title>
        <authorList>
            <person name="Reynolds N.K."/>
            <person name="Stajich J.E."/>
            <person name="Barry K."/>
            <person name="Grigoriev I.V."/>
            <person name="Crous P."/>
            <person name="Smith M.E."/>
        </authorList>
    </citation>
    <scope>NUCLEOTIDE SEQUENCE</scope>
    <source>
        <strain evidence="1">RSA 861</strain>
    </source>
</reference>
<dbReference type="PANTHER" id="PTHR47703">
    <property type="entry name" value="D-AMINOACID AMINOTRANSFERASE-LIKE PLP-DEPENDENT ENZYMES SUPERFAMILY PROTEIN"/>
    <property type="match status" value="1"/>
</dbReference>
<dbReference type="GO" id="GO:0003824">
    <property type="term" value="F:catalytic activity"/>
    <property type="evidence" value="ECO:0007669"/>
    <property type="project" value="InterPro"/>
</dbReference>
<sequence length="334" mass="36655">ADRGDQDPTLTITVDAESPSTDEFVIAQGRSAYTCARTFHQRSIIDYHGHLRRLCDSLAGMLPHLTWADADGRRLVDLVEAPPSMDPLPAERFARLTRDVTALNHLVTPLVKRGLLTYFDGKSGAGEAKVTMLLSYHAWDHAPMCAVQISALTQPAQSDCQVEIRQASRPNPEAKDSQWVSDRQALSRGMAPHTNEVLLLDGPDGHLTEGLSSNLFVVEERPNVPADHGTLGRYQVLTAPPGTVLLGTIMKLVLQVCRESGIHVVERLPTLTALKQGQWQGAFITSTSRLVLPIEVVRLPDEGGLEINLALDPITQHIREEVLKHLKASAVEIY</sequence>
<proteinExistence type="predicted"/>
<name>A0A9W7ZG35_9FUNG</name>
<evidence type="ECO:0000313" key="2">
    <source>
        <dbReference type="Proteomes" id="UP001150569"/>
    </source>
</evidence>
<feature type="non-terminal residue" evidence="1">
    <location>
        <position position="334"/>
    </location>
</feature>
<dbReference type="AlphaFoldDB" id="A0A9W7ZG35"/>
<dbReference type="EMBL" id="JANBPT010001544">
    <property type="protein sequence ID" value="KAJ1906829.1"/>
    <property type="molecule type" value="Genomic_DNA"/>
</dbReference>
<dbReference type="OrthoDB" id="59470at2759"/>
<dbReference type="Proteomes" id="UP001150569">
    <property type="component" value="Unassembled WGS sequence"/>
</dbReference>
<dbReference type="Pfam" id="PF01063">
    <property type="entry name" value="Aminotran_4"/>
    <property type="match status" value="1"/>
</dbReference>
<dbReference type="SUPFAM" id="SSF56752">
    <property type="entry name" value="D-aminoacid aminotransferase-like PLP-dependent enzymes"/>
    <property type="match status" value="1"/>
</dbReference>
<evidence type="ECO:0000313" key="1">
    <source>
        <dbReference type="EMBL" id="KAJ1906829.1"/>
    </source>
</evidence>
<dbReference type="InterPro" id="IPR043132">
    <property type="entry name" value="BCAT-like_C"/>
</dbReference>